<evidence type="ECO:0000256" key="1">
    <source>
        <dbReference type="ARBA" id="ARBA00022801"/>
    </source>
</evidence>
<dbReference type="EMBL" id="BAAAGX010000046">
    <property type="protein sequence ID" value="GAA0284555.1"/>
    <property type="molecule type" value="Genomic_DNA"/>
</dbReference>
<dbReference type="PANTHER" id="PTHR43798">
    <property type="entry name" value="MONOACYLGLYCEROL LIPASE"/>
    <property type="match status" value="1"/>
</dbReference>
<gene>
    <name evidence="3" type="primary">pcaD</name>
    <name evidence="3" type="ORF">GCM10009539_85950</name>
</gene>
<comment type="caution">
    <text evidence="3">The sequence shown here is derived from an EMBL/GenBank/DDBJ whole genome shotgun (WGS) entry which is preliminary data.</text>
</comment>
<sequence length="257" mass="26896">MTARLTTTWYGVDSAPMDAPVLVLGNSIGTNQGMWAPLIPTFAQRFRVLAVETRGHGGSEVLPGPYSIADLGGDFLAVFDELGLATVRYAGLSIGGMIGMWLASHAPDRVEKLALVCTSAHLPPASGWISRAQTVRAEGTGAIAELAVGRWFTEGFRERSPDQVKAAIAMLEATSDEGYAGCCEAIAGMDLRPDLHRITADTLVIAGADDPATPPSHSEAIVESVPGAHLQIVPDASHLATLEQPDTIATLIMGALA</sequence>
<dbReference type="Gene3D" id="3.40.50.1820">
    <property type="entry name" value="alpha/beta hydrolase"/>
    <property type="match status" value="1"/>
</dbReference>
<keyword evidence="4" id="KW-1185">Reference proteome</keyword>
<dbReference type="PRINTS" id="PR00111">
    <property type="entry name" value="ABHYDROLASE"/>
</dbReference>
<feature type="domain" description="AB hydrolase-1" evidence="2">
    <location>
        <begin position="20"/>
        <end position="244"/>
    </location>
</feature>
<evidence type="ECO:0000259" key="2">
    <source>
        <dbReference type="Pfam" id="PF00561"/>
    </source>
</evidence>
<dbReference type="Pfam" id="PF00561">
    <property type="entry name" value="Abhydrolase_1"/>
    <property type="match status" value="1"/>
</dbReference>
<keyword evidence="1" id="KW-0378">Hydrolase</keyword>
<reference evidence="3 4" key="1">
    <citation type="journal article" date="2019" name="Int. J. Syst. Evol. Microbiol.">
        <title>The Global Catalogue of Microorganisms (GCM) 10K type strain sequencing project: providing services to taxonomists for standard genome sequencing and annotation.</title>
        <authorList>
            <consortium name="The Broad Institute Genomics Platform"/>
            <consortium name="The Broad Institute Genome Sequencing Center for Infectious Disease"/>
            <person name="Wu L."/>
            <person name="Ma J."/>
        </authorList>
    </citation>
    <scope>NUCLEOTIDE SEQUENCE [LARGE SCALE GENOMIC DNA]</scope>
    <source>
        <strain evidence="3 4">JCM 10425</strain>
    </source>
</reference>
<dbReference type="InterPro" id="IPR029058">
    <property type="entry name" value="AB_hydrolase_fold"/>
</dbReference>
<evidence type="ECO:0000313" key="3">
    <source>
        <dbReference type="EMBL" id="GAA0284555.1"/>
    </source>
</evidence>
<dbReference type="SUPFAM" id="SSF53474">
    <property type="entry name" value="alpha/beta-Hydrolases"/>
    <property type="match status" value="1"/>
</dbReference>
<dbReference type="InterPro" id="IPR050266">
    <property type="entry name" value="AB_hydrolase_sf"/>
</dbReference>
<dbReference type="NCBIfam" id="TIGR02427">
    <property type="entry name" value="protocat_pcaD"/>
    <property type="match status" value="1"/>
</dbReference>
<dbReference type="InterPro" id="IPR026968">
    <property type="entry name" value="PcaD/CatD"/>
</dbReference>
<dbReference type="Proteomes" id="UP001500967">
    <property type="component" value="Unassembled WGS sequence"/>
</dbReference>
<dbReference type="PANTHER" id="PTHR43798:SF31">
    <property type="entry name" value="AB HYDROLASE SUPERFAMILY PROTEIN YCLE"/>
    <property type="match status" value="1"/>
</dbReference>
<dbReference type="RefSeq" id="WP_344654720.1">
    <property type="nucleotide sequence ID" value="NZ_BAAAGX010000046.1"/>
</dbReference>
<accession>A0ABN0VBD8</accession>
<evidence type="ECO:0000313" key="4">
    <source>
        <dbReference type="Proteomes" id="UP001500967"/>
    </source>
</evidence>
<organism evidence="3 4">
    <name type="scientific">Cryptosporangium japonicum</name>
    <dbReference type="NCBI Taxonomy" id="80872"/>
    <lineage>
        <taxon>Bacteria</taxon>
        <taxon>Bacillati</taxon>
        <taxon>Actinomycetota</taxon>
        <taxon>Actinomycetes</taxon>
        <taxon>Cryptosporangiales</taxon>
        <taxon>Cryptosporangiaceae</taxon>
        <taxon>Cryptosporangium</taxon>
    </lineage>
</organism>
<proteinExistence type="predicted"/>
<dbReference type="InterPro" id="IPR000073">
    <property type="entry name" value="AB_hydrolase_1"/>
</dbReference>
<name>A0ABN0VBD8_9ACTN</name>
<protein>
    <submittedName>
        <fullName evidence="3">3-oxoadipate enol-lactonase</fullName>
    </submittedName>
</protein>